<dbReference type="Proteomes" id="UP000001194">
    <property type="component" value="Unassembled WGS sequence"/>
</dbReference>
<evidence type="ECO:0000256" key="1">
    <source>
        <dbReference type="SAM" id="MobiDB-lite"/>
    </source>
</evidence>
<dbReference type="KEGG" id="lbc:LACBIDRAFT_304762"/>
<name>B0DMA0_LACBS</name>
<reference evidence="2 3" key="1">
    <citation type="journal article" date="2008" name="Nature">
        <title>The genome of Laccaria bicolor provides insights into mycorrhizal symbiosis.</title>
        <authorList>
            <person name="Martin F."/>
            <person name="Aerts A."/>
            <person name="Ahren D."/>
            <person name="Brun A."/>
            <person name="Danchin E.G.J."/>
            <person name="Duchaussoy F."/>
            <person name="Gibon J."/>
            <person name="Kohler A."/>
            <person name="Lindquist E."/>
            <person name="Pereda V."/>
            <person name="Salamov A."/>
            <person name="Shapiro H.J."/>
            <person name="Wuyts J."/>
            <person name="Blaudez D."/>
            <person name="Buee M."/>
            <person name="Brokstein P."/>
            <person name="Canbaeck B."/>
            <person name="Cohen D."/>
            <person name="Courty P.E."/>
            <person name="Coutinho P.M."/>
            <person name="Delaruelle C."/>
            <person name="Detter J.C."/>
            <person name="Deveau A."/>
            <person name="DiFazio S."/>
            <person name="Duplessis S."/>
            <person name="Fraissinet-Tachet L."/>
            <person name="Lucic E."/>
            <person name="Frey-Klett P."/>
            <person name="Fourrey C."/>
            <person name="Feussner I."/>
            <person name="Gay G."/>
            <person name="Grimwood J."/>
            <person name="Hoegger P.J."/>
            <person name="Jain P."/>
            <person name="Kilaru S."/>
            <person name="Labbe J."/>
            <person name="Lin Y.C."/>
            <person name="Legue V."/>
            <person name="Le Tacon F."/>
            <person name="Marmeisse R."/>
            <person name="Melayah D."/>
            <person name="Montanini B."/>
            <person name="Muratet M."/>
            <person name="Nehls U."/>
            <person name="Niculita-Hirzel H."/>
            <person name="Oudot-Le Secq M.P."/>
            <person name="Peter M."/>
            <person name="Quesneville H."/>
            <person name="Rajashekar B."/>
            <person name="Reich M."/>
            <person name="Rouhier N."/>
            <person name="Schmutz J."/>
            <person name="Yin T."/>
            <person name="Chalot M."/>
            <person name="Henrissat B."/>
            <person name="Kuees U."/>
            <person name="Lucas S."/>
            <person name="Van de Peer Y."/>
            <person name="Podila G.K."/>
            <person name="Polle A."/>
            <person name="Pukkila P.J."/>
            <person name="Richardson P.M."/>
            <person name="Rouze P."/>
            <person name="Sanders I.R."/>
            <person name="Stajich J.E."/>
            <person name="Tunlid A."/>
            <person name="Tuskan G."/>
            <person name="Grigoriev I.V."/>
        </authorList>
    </citation>
    <scope>NUCLEOTIDE SEQUENCE [LARGE SCALE GENOMIC DNA]</scope>
    <source>
        <strain evidence="3">S238N-H82 / ATCC MYA-4686</strain>
    </source>
</reference>
<protein>
    <submittedName>
        <fullName evidence="2">Predicted protein</fullName>
    </submittedName>
</protein>
<feature type="compositionally biased region" description="Basic and acidic residues" evidence="1">
    <location>
        <begin position="230"/>
        <end position="240"/>
    </location>
</feature>
<evidence type="ECO:0000313" key="3">
    <source>
        <dbReference type="Proteomes" id="UP000001194"/>
    </source>
</evidence>
<dbReference type="EMBL" id="DS547119">
    <property type="protein sequence ID" value="EDR04160.1"/>
    <property type="molecule type" value="Genomic_DNA"/>
</dbReference>
<dbReference type="InParanoid" id="B0DMA0"/>
<sequence>MSSSKSRVSNMEMALLLAKINPSSNTRSCTQCTRQVPKTQLLLTCEQCRDKQKRKKARRKERQLAGDAGPMSLAKATAIIDEYEREEAAKAAKKPLKKKREDWDEIEVEMGEDWDSMKERLKAEMAAGKGKSGEKRKAAPYGSLYAAGIAHDRTAIAECMAIVNAAHANVSSPSLSVPSPRQEIMEPLLKRQKISEMVPPKLSDIPSIASSSKSKDSMRQNTTAPADQATCDKKNPERLPKPRVIKQATLGSYFKPK</sequence>
<gene>
    <name evidence="2" type="ORF">LACBIDRAFT_304762</name>
</gene>
<organism evidence="3">
    <name type="scientific">Laccaria bicolor (strain S238N-H82 / ATCC MYA-4686)</name>
    <name type="common">Bicoloured deceiver</name>
    <name type="synonym">Laccaria laccata var. bicolor</name>
    <dbReference type="NCBI Taxonomy" id="486041"/>
    <lineage>
        <taxon>Eukaryota</taxon>
        <taxon>Fungi</taxon>
        <taxon>Dikarya</taxon>
        <taxon>Basidiomycota</taxon>
        <taxon>Agaricomycotina</taxon>
        <taxon>Agaricomycetes</taxon>
        <taxon>Agaricomycetidae</taxon>
        <taxon>Agaricales</taxon>
        <taxon>Agaricineae</taxon>
        <taxon>Hydnangiaceae</taxon>
        <taxon>Laccaria</taxon>
    </lineage>
</organism>
<feature type="compositionally biased region" description="Low complexity" evidence="1">
    <location>
        <begin position="203"/>
        <end position="212"/>
    </location>
</feature>
<dbReference type="GeneID" id="6080767"/>
<feature type="region of interest" description="Disordered" evidence="1">
    <location>
        <begin position="190"/>
        <end position="257"/>
    </location>
</feature>
<dbReference type="AlphaFoldDB" id="B0DMA0"/>
<dbReference type="RefSeq" id="XP_001885051.1">
    <property type="nucleotide sequence ID" value="XM_001885016.1"/>
</dbReference>
<feature type="compositionally biased region" description="Basic residues" evidence="1">
    <location>
        <begin position="51"/>
        <end position="61"/>
    </location>
</feature>
<accession>B0DMA0</accession>
<evidence type="ECO:0000313" key="2">
    <source>
        <dbReference type="EMBL" id="EDR04160.1"/>
    </source>
</evidence>
<feature type="region of interest" description="Disordered" evidence="1">
    <location>
        <begin position="49"/>
        <end position="70"/>
    </location>
</feature>
<dbReference type="HOGENOM" id="CLU_1086128_0_0_1"/>
<dbReference type="OrthoDB" id="3026804at2759"/>
<proteinExistence type="predicted"/>
<keyword evidence="3" id="KW-1185">Reference proteome</keyword>